<dbReference type="STRING" id="1123367.GCA_000621305_03642"/>
<dbReference type="EMBL" id="AMXE01000057">
    <property type="protein sequence ID" value="ENO86292.1"/>
    <property type="molecule type" value="Genomic_DNA"/>
</dbReference>
<comment type="similarity">
    <text evidence="1 3">Belongs to the short-chain dehydrogenases/reductases (SDR) family.</text>
</comment>
<dbReference type="Gene3D" id="3.40.50.720">
    <property type="entry name" value="NAD(P)-binding Rossmann-like Domain"/>
    <property type="match status" value="1"/>
</dbReference>
<evidence type="ECO:0000256" key="2">
    <source>
        <dbReference type="ARBA" id="ARBA00023002"/>
    </source>
</evidence>
<dbReference type="OrthoDB" id="9810734at2"/>
<protein>
    <submittedName>
        <fullName evidence="4">NADP-dependent l-serine/l-allo-threonine dehydrogenase</fullName>
    </submittedName>
</protein>
<dbReference type="SUPFAM" id="SSF51735">
    <property type="entry name" value="NAD(P)-binding Rossmann-fold domains"/>
    <property type="match status" value="1"/>
</dbReference>
<dbReference type="PRINTS" id="PR00080">
    <property type="entry name" value="SDRFAMILY"/>
</dbReference>
<comment type="caution">
    <text evidence="4">The sequence shown here is derived from an EMBL/GenBank/DDBJ whole genome shotgun (WGS) entry which is preliminary data.</text>
</comment>
<evidence type="ECO:0000256" key="3">
    <source>
        <dbReference type="RuleBase" id="RU000363"/>
    </source>
</evidence>
<dbReference type="InterPro" id="IPR020904">
    <property type="entry name" value="Sc_DH/Rdtase_CS"/>
</dbReference>
<dbReference type="PANTHER" id="PTHR42901">
    <property type="entry name" value="ALCOHOL DEHYDROGENASE"/>
    <property type="match status" value="1"/>
</dbReference>
<dbReference type="InterPro" id="IPR002347">
    <property type="entry name" value="SDR_fam"/>
</dbReference>
<dbReference type="eggNOG" id="COG4221">
    <property type="taxonomic scope" value="Bacteria"/>
</dbReference>
<dbReference type="GO" id="GO:0016616">
    <property type="term" value="F:oxidoreductase activity, acting on the CH-OH group of donors, NAD or NADP as acceptor"/>
    <property type="evidence" value="ECO:0007669"/>
    <property type="project" value="UniProtKB-ARBA"/>
</dbReference>
<dbReference type="InterPro" id="IPR036291">
    <property type="entry name" value="NAD(P)-bd_dom_sf"/>
</dbReference>
<proteinExistence type="inferred from homology"/>
<keyword evidence="5" id="KW-1185">Reference proteome</keyword>
<dbReference type="Pfam" id="PF00106">
    <property type="entry name" value="adh_short"/>
    <property type="match status" value="1"/>
</dbReference>
<evidence type="ECO:0000313" key="5">
    <source>
        <dbReference type="Proteomes" id="UP000013232"/>
    </source>
</evidence>
<dbReference type="RefSeq" id="WP_004340596.1">
    <property type="nucleotide sequence ID" value="NZ_AMXE01000057.1"/>
</dbReference>
<evidence type="ECO:0000256" key="1">
    <source>
        <dbReference type="ARBA" id="ARBA00006484"/>
    </source>
</evidence>
<dbReference type="PRINTS" id="PR00081">
    <property type="entry name" value="GDHRDH"/>
</dbReference>
<name>N6YV49_THAL4</name>
<dbReference type="PANTHER" id="PTHR42901:SF1">
    <property type="entry name" value="ALCOHOL DEHYDROGENASE"/>
    <property type="match status" value="1"/>
</dbReference>
<evidence type="ECO:0000313" key="4">
    <source>
        <dbReference type="EMBL" id="ENO86292.1"/>
    </source>
</evidence>
<dbReference type="Proteomes" id="UP000013232">
    <property type="component" value="Unassembled WGS sequence"/>
</dbReference>
<dbReference type="FunFam" id="3.40.50.720:FF:000047">
    <property type="entry name" value="NADP-dependent L-serine/L-allo-threonine dehydrogenase"/>
    <property type="match status" value="1"/>
</dbReference>
<dbReference type="PROSITE" id="PS00061">
    <property type="entry name" value="ADH_SHORT"/>
    <property type="match status" value="1"/>
</dbReference>
<accession>N6YV49</accession>
<reference evidence="4 5" key="1">
    <citation type="submission" date="2012-09" db="EMBL/GenBank/DDBJ databases">
        <title>Draft Genome Sequences of 6 Strains from Genus Thauera.</title>
        <authorList>
            <person name="Liu B."/>
            <person name="Shapleigh J.P."/>
            <person name="Frostegard A.H."/>
        </authorList>
    </citation>
    <scope>NUCLEOTIDE SEQUENCE [LARGE SCALE GENOMIC DNA]</scope>
    <source>
        <strain evidence="5">47Lol / DSM 12138</strain>
    </source>
</reference>
<sequence length="256" mass="27202">MNQDNPNRIALVTGASSGFGRSICQRLVKDGYRVVAAARRTALLEDLRAELGPDLLPLELDVRDAKAVARLPSTLPQGFGDIDLLVNNAGLALGMEPAHKASLDDWQTMIDTNVTGLARVTHAILPGMVERNRGHIINMGSIAGSYPYPGGNVYGGTKAFVAQFSLNLRADLAGTRIRVTDIQPGLCGGTEFSTVRFHGDGQKAASIYQGAEALGPDDIAETVSWIAALPPHFNVNAIEIMPTSQSFSALHVSRSA</sequence>
<dbReference type="AlphaFoldDB" id="N6YV49"/>
<dbReference type="CDD" id="cd05346">
    <property type="entry name" value="SDR_c5"/>
    <property type="match status" value="1"/>
</dbReference>
<gene>
    <name evidence="4" type="ORF">C666_13490</name>
</gene>
<organism evidence="4 5">
    <name type="scientific">Thauera linaloolentis (strain DSM 12138 / JCM 21573 / CCUG 41526 / CIP 105981 / IAM 15112 / NBRC 102519 / 47Lol)</name>
    <dbReference type="NCBI Taxonomy" id="1123367"/>
    <lineage>
        <taxon>Bacteria</taxon>
        <taxon>Pseudomonadati</taxon>
        <taxon>Pseudomonadota</taxon>
        <taxon>Betaproteobacteria</taxon>
        <taxon>Rhodocyclales</taxon>
        <taxon>Zoogloeaceae</taxon>
        <taxon>Thauera</taxon>
    </lineage>
</organism>
<keyword evidence="2" id="KW-0560">Oxidoreductase</keyword>